<dbReference type="InterPro" id="IPR029033">
    <property type="entry name" value="His_PPase_superfam"/>
</dbReference>
<dbReference type="InterPro" id="IPR013078">
    <property type="entry name" value="His_Pase_superF_clade-1"/>
</dbReference>
<reference evidence="2" key="1">
    <citation type="journal article" date="2019" name="Int. J. Syst. Evol. Microbiol.">
        <title>The Global Catalogue of Microorganisms (GCM) 10K type strain sequencing project: providing services to taxonomists for standard genome sequencing and annotation.</title>
        <authorList>
            <consortium name="The Broad Institute Genomics Platform"/>
            <consortium name="The Broad Institute Genome Sequencing Center for Infectious Disease"/>
            <person name="Wu L."/>
            <person name="Ma J."/>
        </authorList>
    </citation>
    <scope>NUCLEOTIDE SEQUENCE [LARGE SCALE GENOMIC DNA]</scope>
    <source>
        <strain evidence="2">CCUG 54950</strain>
    </source>
</reference>
<protein>
    <submittedName>
        <fullName evidence="1">Histidine phosphatase family protein</fullName>
    </submittedName>
</protein>
<dbReference type="Proteomes" id="UP001597233">
    <property type="component" value="Unassembled WGS sequence"/>
</dbReference>
<sequence length="189" mass="21974">MRHFKVNKEFPIRQMVTVNELVTWLEEYDVADIEEGTTDLRGLNWEICFTSDLPRAIKTAQFIYPGEIVIMPELREITPPTFNTGLRFPFIGWAVFARIAPLLSRRYKRMVAEANARIDRALDIILSSDAEHILIVSHWALMLYMRKQLIRRGFTGPRMRMVENGKLHLFRDAESSAALHAEMSNKKPQ</sequence>
<evidence type="ECO:0000313" key="1">
    <source>
        <dbReference type="EMBL" id="MFD1888043.1"/>
    </source>
</evidence>
<organism evidence="1 2">
    <name type="scientific">Paenibacillus wenxiniae</name>
    <dbReference type="NCBI Taxonomy" id="1636843"/>
    <lineage>
        <taxon>Bacteria</taxon>
        <taxon>Bacillati</taxon>
        <taxon>Bacillota</taxon>
        <taxon>Bacilli</taxon>
        <taxon>Bacillales</taxon>
        <taxon>Paenibacillaceae</taxon>
        <taxon>Paenibacillus</taxon>
    </lineage>
</organism>
<name>A0ABW4RP65_9BACL</name>
<evidence type="ECO:0000313" key="2">
    <source>
        <dbReference type="Proteomes" id="UP001597233"/>
    </source>
</evidence>
<proteinExistence type="predicted"/>
<dbReference type="SUPFAM" id="SSF53254">
    <property type="entry name" value="Phosphoglycerate mutase-like"/>
    <property type="match status" value="1"/>
</dbReference>
<dbReference type="Gene3D" id="3.40.50.1240">
    <property type="entry name" value="Phosphoglycerate mutase-like"/>
    <property type="match status" value="1"/>
</dbReference>
<comment type="caution">
    <text evidence="1">The sequence shown here is derived from an EMBL/GenBank/DDBJ whole genome shotgun (WGS) entry which is preliminary data.</text>
</comment>
<keyword evidence="2" id="KW-1185">Reference proteome</keyword>
<dbReference type="EMBL" id="JBHUEH010000032">
    <property type="protein sequence ID" value="MFD1888043.1"/>
    <property type="molecule type" value="Genomic_DNA"/>
</dbReference>
<accession>A0ABW4RP65</accession>
<gene>
    <name evidence="1" type="ORF">ACFSC9_21400</name>
</gene>
<dbReference type="Pfam" id="PF00300">
    <property type="entry name" value="His_Phos_1"/>
    <property type="match status" value="1"/>
</dbReference>